<dbReference type="OrthoDB" id="272411at2759"/>
<evidence type="ECO:0000259" key="4">
    <source>
        <dbReference type="Pfam" id="PF19036"/>
    </source>
</evidence>
<dbReference type="GO" id="GO:0006623">
    <property type="term" value="P:protein targeting to vacuole"/>
    <property type="evidence" value="ECO:0007669"/>
    <property type="project" value="UniProtKB-UniRule"/>
</dbReference>
<evidence type="ECO:0000259" key="5">
    <source>
        <dbReference type="Pfam" id="PF19037"/>
    </source>
</evidence>
<dbReference type="GO" id="GO:0035658">
    <property type="term" value="C:Mon1-Ccz1 complex"/>
    <property type="evidence" value="ECO:0000318"/>
    <property type="project" value="GO_Central"/>
</dbReference>
<sequence length="432" mass="49601">MYWCFASKETILCFFTLILIDVSHPDWSKINKHIFILSEAGKPIYSRYGNEEKLVTIMGVMQALVSFVQDSDDTLQSLVAGNRKYVFLVKGPLILVAVSSLEDSVPQLQLQLTYVYHQILSVLTGAQLEKIFEQLRNYDLRKLLGGTEKFLHNLLDMMDRDPSFFLESVQCLPIPVHYRDSIASSLQHAKTKSLVFAILITENQLITLVRPKKYNLHPADLHLIINLVNASTSFQSCESWLPICLPKFNDSGYLHAHISYLSEECPACLVLLSTDKDAFYELAESREKIIKRLTVKSNCIPVISEAITTNKYGLDYIIGSEIWHFLYKSKTYGQFVSPKCRPPYNTVEEQTRLQELYKYLHHRMHASAKPLKLVYRLRSQEALLGWISETFELYAVFNPLVSKTVAIGNVKRLMAIIKQEEDKLFIVNARTF</sequence>
<dbReference type="Proteomes" id="UP000009022">
    <property type="component" value="Unassembled WGS sequence"/>
</dbReference>
<dbReference type="OMA" id="AYTCVPL"/>
<dbReference type="PhylomeDB" id="B3RT37"/>
<accession>B3RT37</accession>
<comment type="function">
    <text evidence="2">Plays an important role in membrane trafficking through the secretory apparatus.</text>
</comment>
<dbReference type="GO" id="GO:0016192">
    <property type="term" value="P:vesicle-mediated transport"/>
    <property type="evidence" value="ECO:0007669"/>
    <property type="project" value="InterPro"/>
</dbReference>
<dbReference type="PANTHER" id="PTHR13027:SF7">
    <property type="entry name" value="VACUOLAR FUSION PROTEIN MON1 HOMOLOG"/>
    <property type="match status" value="1"/>
</dbReference>
<evidence type="ECO:0000256" key="1">
    <source>
        <dbReference type="ARBA" id="ARBA00008968"/>
    </source>
</evidence>
<dbReference type="InParanoid" id="B3RT37"/>
<evidence type="ECO:0000259" key="6">
    <source>
        <dbReference type="Pfam" id="PF19038"/>
    </source>
</evidence>
<dbReference type="Pfam" id="PF19037">
    <property type="entry name" value="Fuz_longin_2"/>
    <property type="match status" value="1"/>
</dbReference>
<dbReference type="GeneID" id="6751833"/>
<dbReference type="PRINTS" id="PR01546">
    <property type="entry name" value="YEAST73DUF"/>
</dbReference>
<name>B3RT37_TRIAD</name>
<dbReference type="PANTHER" id="PTHR13027">
    <property type="entry name" value="SAND PROTEIN-RELATED"/>
    <property type="match status" value="1"/>
</dbReference>
<keyword evidence="3" id="KW-0732">Signal</keyword>
<dbReference type="HOGENOM" id="CLU_014574_3_0_1"/>
<dbReference type="AlphaFoldDB" id="B3RT37"/>
<dbReference type="InterPro" id="IPR043971">
    <property type="entry name" value="FUZ/MON1/HPS1_longin_2"/>
</dbReference>
<dbReference type="InterPro" id="IPR004353">
    <property type="entry name" value="Mon1"/>
</dbReference>
<feature type="domain" description="FUZ/MON1/HPS1 second Longin" evidence="5">
    <location>
        <begin position="192"/>
        <end position="290"/>
    </location>
</feature>
<feature type="signal peptide" evidence="3">
    <location>
        <begin position="1"/>
        <end position="25"/>
    </location>
</feature>
<dbReference type="eggNOG" id="KOG0997">
    <property type="taxonomic scope" value="Eukaryota"/>
</dbReference>
<feature type="domain" description="FUZ/MON1/HPS1 third Longin" evidence="6">
    <location>
        <begin position="321"/>
        <end position="421"/>
    </location>
</feature>
<dbReference type="InterPro" id="IPR043972">
    <property type="entry name" value="FUZ/MON1/HPS1_longin_1"/>
</dbReference>
<protein>
    <recommendedName>
        <fullName evidence="2">Vacuolar fusion protein MON1 homolog</fullName>
    </recommendedName>
</protein>
<dbReference type="KEGG" id="tad:TRIADDRAFT_22109"/>
<dbReference type="CTD" id="6751833"/>
<feature type="chain" id="PRO_5002798331" description="Vacuolar fusion protein MON1 homolog" evidence="3">
    <location>
        <begin position="26"/>
        <end position="432"/>
    </location>
</feature>
<gene>
    <name evidence="7" type="ORF">TRIADDRAFT_22109</name>
</gene>
<feature type="domain" description="FUZ/MON1/HPS1 first Longin" evidence="4">
    <location>
        <begin position="32"/>
        <end position="154"/>
    </location>
</feature>
<organism evidence="7 8">
    <name type="scientific">Trichoplax adhaerens</name>
    <name type="common">Trichoplax reptans</name>
    <dbReference type="NCBI Taxonomy" id="10228"/>
    <lineage>
        <taxon>Eukaryota</taxon>
        <taxon>Metazoa</taxon>
        <taxon>Placozoa</taxon>
        <taxon>Uniplacotomia</taxon>
        <taxon>Trichoplacea</taxon>
        <taxon>Trichoplacidae</taxon>
        <taxon>Trichoplax</taxon>
    </lineage>
</organism>
<evidence type="ECO:0000313" key="8">
    <source>
        <dbReference type="Proteomes" id="UP000009022"/>
    </source>
</evidence>
<evidence type="ECO:0000256" key="2">
    <source>
        <dbReference type="RuleBase" id="RU367048"/>
    </source>
</evidence>
<dbReference type="RefSeq" id="XP_002110620.1">
    <property type="nucleotide sequence ID" value="XM_002110584.1"/>
</dbReference>
<proteinExistence type="inferred from homology"/>
<dbReference type="Pfam" id="PF19038">
    <property type="entry name" value="Fuz_longin_3"/>
    <property type="match status" value="1"/>
</dbReference>
<evidence type="ECO:0000313" key="7">
    <source>
        <dbReference type="EMBL" id="EDV26624.1"/>
    </source>
</evidence>
<dbReference type="InterPro" id="IPR043970">
    <property type="entry name" value="FUZ/MON1/HPS1_longin_3"/>
</dbReference>
<evidence type="ECO:0000256" key="3">
    <source>
        <dbReference type="SAM" id="SignalP"/>
    </source>
</evidence>
<dbReference type="STRING" id="10228.B3RT37"/>
<reference evidence="7 8" key="1">
    <citation type="journal article" date="2008" name="Nature">
        <title>The Trichoplax genome and the nature of placozoans.</title>
        <authorList>
            <person name="Srivastava M."/>
            <person name="Begovic E."/>
            <person name="Chapman J."/>
            <person name="Putnam N.H."/>
            <person name="Hellsten U."/>
            <person name="Kawashima T."/>
            <person name="Kuo A."/>
            <person name="Mitros T."/>
            <person name="Salamov A."/>
            <person name="Carpenter M.L."/>
            <person name="Signorovitch A.Y."/>
            <person name="Moreno M.A."/>
            <person name="Kamm K."/>
            <person name="Grimwood J."/>
            <person name="Schmutz J."/>
            <person name="Shapiro H."/>
            <person name="Grigoriev I.V."/>
            <person name="Buss L.W."/>
            <person name="Schierwater B."/>
            <person name="Dellaporta S.L."/>
            <person name="Rokhsar D.S."/>
        </authorList>
    </citation>
    <scope>NUCLEOTIDE SEQUENCE [LARGE SCALE GENOMIC DNA]</scope>
    <source>
        <strain evidence="7 8">Grell-BS-1999</strain>
    </source>
</reference>
<dbReference type="EMBL" id="DS985243">
    <property type="protein sequence ID" value="EDV26624.1"/>
    <property type="molecule type" value="Genomic_DNA"/>
</dbReference>
<dbReference type="FunCoup" id="B3RT37">
    <property type="interactions" value="571"/>
</dbReference>
<keyword evidence="8" id="KW-1185">Reference proteome</keyword>
<dbReference type="Pfam" id="PF19036">
    <property type="entry name" value="Fuz_longin_1"/>
    <property type="match status" value="1"/>
</dbReference>
<comment type="similarity">
    <text evidence="1 2">Belongs to the MON1/SAND family.</text>
</comment>